<organism evidence="1">
    <name type="scientific">Marseillevirus sp</name>
    <dbReference type="NCBI Taxonomy" id="2809551"/>
    <lineage>
        <taxon>Viruses</taxon>
        <taxon>Varidnaviria</taxon>
        <taxon>Bamfordvirae</taxon>
        <taxon>Nucleocytoviricota</taxon>
        <taxon>Megaviricetes</taxon>
        <taxon>Pimascovirales</taxon>
        <taxon>Pimascovirales incertae sedis</taxon>
        <taxon>Marseilleviridae</taxon>
        <taxon>Marseillevirus</taxon>
    </lineage>
</organism>
<dbReference type="EMBL" id="OR343189">
    <property type="protein sequence ID" value="WNL50357.1"/>
    <property type="molecule type" value="Genomic_DNA"/>
</dbReference>
<reference evidence="1" key="1">
    <citation type="submission" date="2023-07" db="EMBL/GenBank/DDBJ databases">
        <authorList>
            <person name="Xia Y."/>
        </authorList>
    </citation>
    <scope>NUCLEOTIDE SEQUENCE</scope>
    <source>
        <strain evidence="1">E</strain>
    </source>
</reference>
<proteinExistence type="predicted"/>
<sequence>MKFFVFSYSAFSKSREIFGKSLLVSMPFKSKRQLQTCYGKRISALARGEKWTWDCDEWASCGMKRCRGPLYEGPNGGLYFYVTGVKVYIPHGELERKYAIRTMGQPKKEKVVRKK</sequence>
<protein>
    <submittedName>
        <fullName evidence="1">Uncharacterized protein</fullName>
    </submittedName>
</protein>
<accession>A0AA96J143</accession>
<gene>
    <name evidence="1" type="ORF">MarDSR_318</name>
</gene>
<name>A0AA96J143_9VIRU</name>
<evidence type="ECO:0000313" key="1">
    <source>
        <dbReference type="EMBL" id="WNL50357.1"/>
    </source>
</evidence>